<accession>A0AA86GNH7</accession>
<dbReference type="Proteomes" id="UP000058599">
    <property type="component" value="Chromosome"/>
</dbReference>
<keyword evidence="6" id="KW-1185">Reference proteome</keyword>
<gene>
    <name evidence="5" type="ORF">SGRAN_3881</name>
</gene>
<feature type="domain" description="Sulfotransferase" evidence="4">
    <location>
        <begin position="27"/>
        <end position="299"/>
    </location>
</feature>
<keyword evidence="2" id="KW-0808">Transferase</keyword>
<feature type="region of interest" description="Disordered" evidence="3">
    <location>
        <begin position="1"/>
        <end position="20"/>
    </location>
</feature>
<evidence type="ECO:0000256" key="3">
    <source>
        <dbReference type="SAM" id="MobiDB-lite"/>
    </source>
</evidence>
<feature type="compositionally biased region" description="Basic and acidic residues" evidence="3">
    <location>
        <begin position="1"/>
        <end position="16"/>
    </location>
</feature>
<organism evidence="5 6">
    <name type="scientific">Sphingopyxis granuli</name>
    <dbReference type="NCBI Taxonomy" id="267128"/>
    <lineage>
        <taxon>Bacteria</taxon>
        <taxon>Pseudomonadati</taxon>
        <taxon>Pseudomonadota</taxon>
        <taxon>Alphaproteobacteria</taxon>
        <taxon>Sphingomonadales</taxon>
        <taxon>Sphingomonadaceae</taxon>
        <taxon>Sphingopyxis</taxon>
    </lineage>
</organism>
<sequence length="310" mass="34730">MPASIERGERRDREEAPGTAAAPSGILWIASYPKSGNTWTRAFLNNLLKIMQDDDAGAPQSINRMTEYTLWDIAAKPYERHLGKPVTEADRAEIARIRPAVQAEIAERTEGLAMVKTHHALVSDRGVPAINFAVTSGAIYIVRNPLDVAISYAHHLGSDIDYAIGEMALRNKETGVSDKSVYEIYGSWSQHVESWTRAPHRAIHVMRYEDMLADPAAAFGALARHLLLSPSPEQLATAMERSSFAALKQQEDEAGFSEKPDSAERFFREGRADQWRDRLTPRQVRAVVTAHHQQMRRFGYLTDELLPLLE</sequence>
<dbReference type="PANTHER" id="PTHR11783">
    <property type="entry name" value="SULFOTRANSFERASE SULT"/>
    <property type="match status" value="1"/>
</dbReference>
<dbReference type="InterPro" id="IPR027417">
    <property type="entry name" value="P-loop_NTPase"/>
</dbReference>
<dbReference type="SUPFAM" id="SSF52540">
    <property type="entry name" value="P-loop containing nucleoside triphosphate hydrolases"/>
    <property type="match status" value="1"/>
</dbReference>
<evidence type="ECO:0000256" key="1">
    <source>
        <dbReference type="ARBA" id="ARBA00005771"/>
    </source>
</evidence>
<evidence type="ECO:0000259" key="4">
    <source>
        <dbReference type="Pfam" id="PF00685"/>
    </source>
</evidence>
<dbReference type="AlphaFoldDB" id="A0AA86GNH7"/>
<reference evidence="5 6" key="1">
    <citation type="journal article" date="2016" name="BMC Genomics">
        <title>Genomic analysis of the nitrate-respiring Sphingopyxis granuli (formerly Sphingomonas macrogoltabida) strain TFA.</title>
        <authorList>
            <person name="Garcia-Romero I."/>
            <person name="Perez-Pulido A.J."/>
            <person name="Gonzalez-Flores Y.E."/>
            <person name="Reyes-Ramirez F."/>
            <person name="Santero E."/>
            <person name="Floriano B."/>
        </authorList>
    </citation>
    <scope>NUCLEOTIDE SEQUENCE [LARGE SCALE GENOMIC DNA]</scope>
    <source>
        <strain evidence="5 6">TFA</strain>
    </source>
</reference>
<evidence type="ECO:0000313" key="5">
    <source>
        <dbReference type="EMBL" id="AMG76213.1"/>
    </source>
</evidence>
<dbReference type="GO" id="GO:0008146">
    <property type="term" value="F:sulfotransferase activity"/>
    <property type="evidence" value="ECO:0007669"/>
    <property type="project" value="InterPro"/>
</dbReference>
<comment type="similarity">
    <text evidence="1">Belongs to the sulfotransferase 1 family.</text>
</comment>
<evidence type="ECO:0000313" key="6">
    <source>
        <dbReference type="Proteomes" id="UP000058599"/>
    </source>
</evidence>
<dbReference type="Gene3D" id="3.40.50.300">
    <property type="entry name" value="P-loop containing nucleotide triphosphate hydrolases"/>
    <property type="match status" value="1"/>
</dbReference>
<proteinExistence type="inferred from homology"/>
<dbReference type="InterPro" id="IPR000863">
    <property type="entry name" value="Sulfotransferase_dom"/>
</dbReference>
<dbReference type="KEGG" id="sgi:SGRAN_3881"/>
<evidence type="ECO:0000256" key="2">
    <source>
        <dbReference type="ARBA" id="ARBA00022679"/>
    </source>
</evidence>
<dbReference type="EMBL" id="CP012199">
    <property type="protein sequence ID" value="AMG76213.1"/>
    <property type="molecule type" value="Genomic_DNA"/>
</dbReference>
<name>A0AA86GNH7_9SPHN</name>
<protein>
    <submittedName>
        <fullName evidence="5">Sulfotransferase</fullName>
    </submittedName>
</protein>
<dbReference type="RefSeq" id="WP_067186313.1">
    <property type="nucleotide sequence ID" value="NZ_CP012199.1"/>
</dbReference>
<dbReference type="Pfam" id="PF00685">
    <property type="entry name" value="Sulfotransfer_1"/>
    <property type="match status" value="1"/>
</dbReference>